<keyword evidence="4" id="KW-1133">Transmembrane helix</keyword>
<accession>A0A977IE42</accession>
<gene>
    <name evidence="7" type="ORF">NWT39_00910</name>
</gene>
<dbReference type="Gene3D" id="3.30.450.20">
    <property type="entry name" value="PAS domain"/>
    <property type="match status" value="1"/>
</dbReference>
<keyword evidence="2" id="KW-1003">Cell membrane</keyword>
<dbReference type="GO" id="GO:0005886">
    <property type="term" value="C:plasma membrane"/>
    <property type="evidence" value="ECO:0007669"/>
    <property type="project" value="UniProtKB-SubCell"/>
</dbReference>
<organism evidence="7">
    <name type="scientific">Nitrososphaera viennensis</name>
    <dbReference type="NCBI Taxonomy" id="1034015"/>
    <lineage>
        <taxon>Archaea</taxon>
        <taxon>Nitrososphaerota</taxon>
        <taxon>Nitrososphaeria</taxon>
        <taxon>Nitrososphaerales</taxon>
        <taxon>Nitrososphaeraceae</taxon>
        <taxon>Nitrososphaera</taxon>
    </lineage>
</organism>
<evidence type="ECO:0000256" key="4">
    <source>
        <dbReference type="ARBA" id="ARBA00022989"/>
    </source>
</evidence>
<protein>
    <submittedName>
        <fullName evidence="7">Cache domain-containing protein</fullName>
    </submittedName>
</protein>
<dbReference type="EMBL" id="CP103305">
    <property type="protein sequence ID" value="UVS69361.1"/>
    <property type="molecule type" value="Genomic_DNA"/>
</dbReference>
<dbReference type="GeneID" id="74945452"/>
<evidence type="ECO:0000313" key="7">
    <source>
        <dbReference type="EMBL" id="UVS69361.1"/>
    </source>
</evidence>
<proteinExistence type="predicted"/>
<dbReference type="InterPro" id="IPR033479">
    <property type="entry name" value="dCache_1"/>
</dbReference>
<sequence>MSSTKSGRVAMSMIIAAAIVAAAGIIAVAYVIPEGSSKPAENPSGVRLLASNLEERIASSVKVMSLTGLAPEVRNTDSLSLVSTAQMGIPQDADVAKRQVAKNIISTYGDDVASIFFLTPEGNIYIGEPFEQQKQLPRLNYSDRDWYQGVSATNDAYVSSVFMSAAIHEPAVAVAVPVYGQEGTEKESAIGYWVAIINLDEIEKGLRQLEGGSRIIFADHNGTEIADSARDPSTTRTDLRSLSNLESVKAALAGKTGSLVEVVDGKTMKVSYAPVKAHPHTWAVVSMQPAG</sequence>
<dbReference type="RefSeq" id="WP_144239386.1">
    <property type="nucleotide sequence ID" value="NZ_CP103305.1"/>
</dbReference>
<dbReference type="Proteomes" id="UP001059771">
    <property type="component" value="Chromosome"/>
</dbReference>
<evidence type="ECO:0000256" key="1">
    <source>
        <dbReference type="ARBA" id="ARBA00004651"/>
    </source>
</evidence>
<feature type="domain" description="Cache" evidence="6">
    <location>
        <begin position="47"/>
        <end position="286"/>
    </location>
</feature>
<dbReference type="Pfam" id="PF02743">
    <property type="entry name" value="dCache_1"/>
    <property type="match status" value="1"/>
</dbReference>
<evidence type="ECO:0000259" key="6">
    <source>
        <dbReference type="Pfam" id="PF02743"/>
    </source>
</evidence>
<comment type="subcellular location">
    <subcellularLocation>
        <location evidence="1">Cell membrane</location>
        <topology evidence="1">Multi-pass membrane protein</topology>
    </subcellularLocation>
</comment>
<dbReference type="InterPro" id="IPR029151">
    <property type="entry name" value="Sensor-like_sf"/>
</dbReference>
<keyword evidence="5" id="KW-0472">Membrane</keyword>
<reference evidence="7" key="1">
    <citation type="submission" date="2022-08" db="EMBL/GenBank/DDBJ databases">
        <title>Dynamic responses of ammonia-oxidizing microbial communities induced by reactive oxygen species (ROS) in fluctuating redox aquifers.</title>
        <authorList>
            <person name="Wang P."/>
            <person name="Wang H."/>
        </authorList>
    </citation>
    <scope>NUCLEOTIDE SEQUENCE</scope>
    <source>
        <strain evidence="7">PLX03</strain>
    </source>
</reference>
<dbReference type="SUPFAM" id="SSF103190">
    <property type="entry name" value="Sensory domain-like"/>
    <property type="match status" value="1"/>
</dbReference>
<evidence type="ECO:0000256" key="3">
    <source>
        <dbReference type="ARBA" id="ARBA00022692"/>
    </source>
</evidence>
<evidence type="ECO:0000256" key="5">
    <source>
        <dbReference type="ARBA" id="ARBA00023136"/>
    </source>
</evidence>
<evidence type="ECO:0000256" key="2">
    <source>
        <dbReference type="ARBA" id="ARBA00022475"/>
    </source>
</evidence>
<keyword evidence="3" id="KW-0812">Transmembrane</keyword>
<dbReference type="AlphaFoldDB" id="A0A977IE42"/>
<name>A0A977IE42_9ARCH</name>